<sequence length="402" mass="46662">MSSIEGLWQQRFQQHLKDTRRYMKYIFNDHLKLVLVFAIGAAAYYYQQWLDTLTPAFPSAFLIAVIMSLILTSGSIRTFLKRPDLVFMLALESKLQLYFKKSFFYTFSTYIYVLLILTAAVAPLHVKVTDQTYSTIFTHLILLLILKAINLKMTWWSVYFEEKYARWIDYLVRFLLNGVFVYFLFVGSYAFFPAVTGAIIIGLALYYRSLVKAKPLKWETLIELEERRVAMFYRLANLFTDVPQLKEQVKRRAYLDTILKSIPFQQQATHRYLYTRTFLRAGDYLGLLVRLTVISGLILIATPFAYGNIVIVLLTLYITGFQIMPLWKHHKQVLWLSLYPLQEQTRRAAFLSIIRNVLFLQAACLSIVVAASNLLVGLFAFVAGGLFVQFFVTAYIKKKAIA</sequence>
<keyword evidence="1" id="KW-1133">Transmembrane helix</keyword>
<feature type="transmembrane region" description="Helical" evidence="1">
    <location>
        <begin position="30"/>
        <end position="47"/>
    </location>
</feature>
<dbReference type="EMBL" id="LNQP01000014">
    <property type="protein sequence ID" value="KSU88860.1"/>
    <property type="molecule type" value="Genomic_DNA"/>
</dbReference>
<feature type="transmembrane region" description="Helical" evidence="1">
    <location>
        <begin position="348"/>
        <end position="368"/>
    </location>
</feature>
<feature type="transmembrane region" description="Helical" evidence="1">
    <location>
        <begin position="136"/>
        <end position="155"/>
    </location>
</feature>
<keyword evidence="1" id="KW-0472">Membrane</keyword>
<feature type="transmembrane region" description="Helical" evidence="1">
    <location>
        <begin position="59"/>
        <end position="80"/>
    </location>
</feature>
<dbReference type="AlphaFoldDB" id="A0A0V8JPK6"/>
<dbReference type="RefSeq" id="WP_025907778.1">
    <property type="nucleotide sequence ID" value="NZ_KQ758633.1"/>
</dbReference>
<keyword evidence="3" id="KW-1185">Reference proteome</keyword>
<protein>
    <submittedName>
        <fullName evidence="2">ABC transporter permease</fullName>
    </submittedName>
</protein>
<feature type="transmembrane region" description="Helical" evidence="1">
    <location>
        <begin position="281"/>
        <end position="300"/>
    </location>
</feature>
<feature type="transmembrane region" description="Helical" evidence="1">
    <location>
        <begin position="167"/>
        <end position="185"/>
    </location>
</feature>
<organism evidence="2 3">
    <name type="scientific">Priestia veravalensis</name>
    <dbReference type="NCBI Taxonomy" id="1414648"/>
    <lineage>
        <taxon>Bacteria</taxon>
        <taxon>Bacillati</taxon>
        <taxon>Bacillota</taxon>
        <taxon>Bacilli</taxon>
        <taxon>Bacillales</taxon>
        <taxon>Bacillaceae</taxon>
        <taxon>Priestia</taxon>
    </lineage>
</organism>
<dbReference type="InterPro" id="IPR010288">
    <property type="entry name" value="EcsB_ABC"/>
</dbReference>
<name>A0A0V8JPK6_9BACI</name>
<dbReference type="Pfam" id="PF05975">
    <property type="entry name" value="EcsB"/>
    <property type="match status" value="1"/>
</dbReference>
<feature type="transmembrane region" description="Helical" evidence="1">
    <location>
        <begin position="306"/>
        <end position="327"/>
    </location>
</feature>
<dbReference type="PIRSF" id="PIRSF037259">
    <property type="entry name" value="EcsB_ABC"/>
    <property type="match status" value="1"/>
</dbReference>
<feature type="transmembrane region" description="Helical" evidence="1">
    <location>
        <begin position="103"/>
        <end position="124"/>
    </location>
</feature>
<dbReference type="GO" id="GO:0016020">
    <property type="term" value="C:membrane"/>
    <property type="evidence" value="ECO:0007669"/>
    <property type="project" value="InterPro"/>
</dbReference>
<feature type="transmembrane region" description="Helical" evidence="1">
    <location>
        <begin position="191"/>
        <end position="207"/>
    </location>
</feature>
<proteinExistence type="predicted"/>
<keyword evidence="1" id="KW-0812">Transmembrane</keyword>
<evidence type="ECO:0000313" key="2">
    <source>
        <dbReference type="EMBL" id="KSU88860.1"/>
    </source>
</evidence>
<comment type="caution">
    <text evidence="2">The sequence shown here is derived from an EMBL/GenBank/DDBJ whole genome shotgun (WGS) entry which is preliminary data.</text>
</comment>
<evidence type="ECO:0000313" key="3">
    <source>
        <dbReference type="Proteomes" id="UP000053681"/>
    </source>
</evidence>
<evidence type="ECO:0000256" key="1">
    <source>
        <dbReference type="SAM" id="Phobius"/>
    </source>
</evidence>
<feature type="transmembrane region" description="Helical" evidence="1">
    <location>
        <begin position="374"/>
        <end position="396"/>
    </location>
</feature>
<gene>
    <name evidence="2" type="ORF">AS180_05450</name>
</gene>
<dbReference type="Proteomes" id="UP000053681">
    <property type="component" value="Unassembled WGS sequence"/>
</dbReference>
<reference evidence="2 3" key="1">
    <citation type="submission" date="2015-11" db="EMBL/GenBank/DDBJ databases">
        <title>Bacillus caseinolyticus sp nov.</title>
        <authorList>
            <person name="Dastager S.G."/>
            <person name="Mawlankar R."/>
        </authorList>
    </citation>
    <scope>NUCLEOTIDE SEQUENCE [LARGE SCALE GENOMIC DNA]</scope>
    <source>
        <strain evidence="2 3">SGD-V-76</strain>
    </source>
</reference>
<accession>A0A0V8JPK6</accession>